<dbReference type="GO" id="GO:0022857">
    <property type="term" value="F:transmembrane transporter activity"/>
    <property type="evidence" value="ECO:0007669"/>
    <property type="project" value="InterPro"/>
</dbReference>
<sequence length="404" mass="42733">MLNDTSIAGSARASNTSLYTICLFASLIGFGQNALLVSLPTLVATTDITIASWSVLIAIGTVLFIPTAPYWGKRSDRRGPKSIVLTALLGLSLCFSGMAAILYALDKALLTTTAALVLLAMLRIVYGVTVSGLVPACQHWAILTVGEQHRLSAITSISASLSMGRVLSPVLAVALIKLDPLFAITVVGFAALGLFVVCLMTPALTPKPMAHTVLDKPITMTIPRYLIIALLLCSALGVLHYSLTPLLSAVSSLSAESLSDWVGYLLTLSAIVTLATQIGVVKKKKLSLEQMLFWGGLLLMIGYSLFLFANITAYLIGISILSVGNAILTPAYTTKAMSKQSGHQGQISGLLATSHTLGFALSALFVAASTSLFINPLWFSVLFAVALFTTITSMSFQRGLETRN</sequence>
<dbReference type="Gene3D" id="1.20.1250.20">
    <property type="entry name" value="MFS general substrate transporter like domains"/>
    <property type="match status" value="1"/>
</dbReference>
<comment type="caution">
    <text evidence="5">The sequence shown here is derived from an EMBL/GenBank/DDBJ whole genome shotgun (WGS) entry which is preliminary data.</text>
</comment>
<evidence type="ECO:0000256" key="4">
    <source>
        <dbReference type="SAM" id="Phobius"/>
    </source>
</evidence>
<evidence type="ECO:0000313" key="6">
    <source>
        <dbReference type="Proteomes" id="UP001155587"/>
    </source>
</evidence>
<feature type="transmembrane region" description="Helical" evidence="4">
    <location>
        <begin position="345"/>
        <end position="365"/>
    </location>
</feature>
<organism evidence="5 6">
    <name type="scientific">Vibrio qingdaonensis</name>
    <dbReference type="NCBI Taxonomy" id="2829491"/>
    <lineage>
        <taxon>Bacteria</taxon>
        <taxon>Pseudomonadati</taxon>
        <taxon>Pseudomonadota</taxon>
        <taxon>Gammaproteobacteria</taxon>
        <taxon>Vibrionales</taxon>
        <taxon>Vibrionaceae</taxon>
        <taxon>Vibrio</taxon>
    </lineage>
</organism>
<proteinExistence type="predicted"/>
<feature type="transmembrane region" description="Helical" evidence="4">
    <location>
        <begin position="292"/>
        <end position="309"/>
    </location>
</feature>
<keyword evidence="2 4" id="KW-1133">Transmembrane helix</keyword>
<feature type="transmembrane region" description="Helical" evidence="4">
    <location>
        <begin position="153"/>
        <end position="176"/>
    </location>
</feature>
<protein>
    <submittedName>
        <fullName evidence="5">MFS transporter</fullName>
    </submittedName>
</protein>
<feature type="transmembrane region" description="Helical" evidence="4">
    <location>
        <begin position="50"/>
        <end position="71"/>
    </location>
</feature>
<dbReference type="SUPFAM" id="SSF103473">
    <property type="entry name" value="MFS general substrate transporter"/>
    <property type="match status" value="1"/>
</dbReference>
<accession>A0A9X3CP06</accession>
<feature type="transmembrane region" description="Helical" evidence="4">
    <location>
        <begin position="315"/>
        <end position="333"/>
    </location>
</feature>
<evidence type="ECO:0000256" key="3">
    <source>
        <dbReference type="ARBA" id="ARBA00023136"/>
    </source>
</evidence>
<evidence type="ECO:0000256" key="1">
    <source>
        <dbReference type="ARBA" id="ARBA00022692"/>
    </source>
</evidence>
<feature type="transmembrane region" description="Helical" evidence="4">
    <location>
        <begin position="117"/>
        <end position="141"/>
    </location>
</feature>
<dbReference type="RefSeq" id="WP_265675397.1">
    <property type="nucleotide sequence ID" value="NZ_JAKRRY010000015.1"/>
</dbReference>
<feature type="transmembrane region" description="Helical" evidence="4">
    <location>
        <begin position="377"/>
        <end position="396"/>
    </location>
</feature>
<keyword evidence="6" id="KW-1185">Reference proteome</keyword>
<gene>
    <name evidence="5" type="ORF">MD535_12730</name>
</gene>
<dbReference type="InterPro" id="IPR036259">
    <property type="entry name" value="MFS_trans_sf"/>
</dbReference>
<feature type="transmembrane region" description="Helical" evidence="4">
    <location>
        <begin position="225"/>
        <end position="241"/>
    </location>
</feature>
<dbReference type="Pfam" id="PF07690">
    <property type="entry name" value="MFS_1"/>
    <property type="match status" value="1"/>
</dbReference>
<keyword evidence="1 4" id="KW-0812">Transmembrane</keyword>
<feature type="transmembrane region" description="Helical" evidence="4">
    <location>
        <begin position="182"/>
        <end position="204"/>
    </location>
</feature>
<feature type="transmembrane region" description="Helical" evidence="4">
    <location>
        <begin position="261"/>
        <end position="280"/>
    </location>
</feature>
<dbReference type="EMBL" id="JAKRRY010000015">
    <property type="protein sequence ID" value="MCW8346863.1"/>
    <property type="molecule type" value="Genomic_DNA"/>
</dbReference>
<evidence type="ECO:0000256" key="2">
    <source>
        <dbReference type="ARBA" id="ARBA00022989"/>
    </source>
</evidence>
<name>A0A9X3CP06_9VIBR</name>
<dbReference type="PANTHER" id="PTHR23546">
    <property type="entry name" value="TRANSPORT PROTEIN"/>
    <property type="match status" value="1"/>
</dbReference>
<dbReference type="Proteomes" id="UP001155587">
    <property type="component" value="Unassembled WGS sequence"/>
</dbReference>
<dbReference type="PANTHER" id="PTHR23546:SF1">
    <property type="entry name" value="MEMBRANE PROTEIN"/>
    <property type="match status" value="1"/>
</dbReference>
<reference evidence="5" key="1">
    <citation type="submission" date="2022-02" db="EMBL/GenBank/DDBJ databases">
        <title>Vibrio sp. nov, a new bacterium isolated from seawater.</title>
        <authorList>
            <person name="Yuan Y."/>
        </authorList>
    </citation>
    <scope>NUCLEOTIDE SEQUENCE</scope>
    <source>
        <strain evidence="5">ZSDZ65</strain>
    </source>
</reference>
<evidence type="ECO:0000313" key="5">
    <source>
        <dbReference type="EMBL" id="MCW8346863.1"/>
    </source>
</evidence>
<dbReference type="InterPro" id="IPR011701">
    <property type="entry name" value="MFS"/>
</dbReference>
<feature type="transmembrane region" description="Helical" evidence="4">
    <location>
        <begin position="21"/>
        <end position="44"/>
    </location>
</feature>
<dbReference type="AlphaFoldDB" id="A0A9X3CP06"/>
<keyword evidence="3 4" id="KW-0472">Membrane</keyword>
<feature type="transmembrane region" description="Helical" evidence="4">
    <location>
        <begin position="83"/>
        <end position="105"/>
    </location>
</feature>